<sequence length="843" mass="93667">MEKSRQPMLINLIDDSLIVLDDDDDDDDDNDRTSSLVMIDDDDSTVNINDDTLNTTVASPRATMNDDDDRDVITINDDEDDLMVLPNEKQQQPSEKLNNVKKTLENEDIDEIFNRKQPLKSNIDGKSVENEGLNRLTNEKQLKKLSIGGRPVENNKVIEVFSGRQLEKSNVVEKSFGNNDFTELAFKNQPGTSNISEKSVENEEIIEVFNRKQSEKSNIQGKSDGNKDFTNKKRLVECVHGKPIVNWVDIFNKCQSGHSKASEKSVVNKIIVQIMNENQQGKSNIGGKSIENDASNRKQLDSGSRDIVQLIDKNQPGNSNIGGKSVDCVSKTTEVDENSEKGEETVKGKRKRLRKHKVDAKCSSSETGVKKAKLDENERSVLTNTDANLVTDEARSLPETCADKSAVLDGRIGKKKRKGRLRKRKLLEQNRLCEALKSSLQNDASNLAYCFQFLHSPASGLRGLSDGGGRRKKNEEGDKKRSEDGGEKNNGEKEGDKKNTNDADKEKTKNCGANEKKDGSGDKTEDDDVIVITDSASSSQTKPANLSRNNDLDVGWSRPAHFAPKPVPQDLVQNVVKKLSKNKKLKAMKAAATSSSTKTKSCVTESNRAQIPSSYAQVVSNSTQNSSPGSNSGPMLLNVTKNVSQDNVIVIDDGDKVFRPRVEPVASSSNNQLSLVGNNVFVPCSMPPRKGPRPVFIDGCNVAFSHGKNVTFSVKGIEICVDYFRRLGNRVFVVLPNHRKGHLSDATLRAWETDGTLVETPSRRMNHSLVASDDDRYVIQCSSLRLAIIVTKDQYRNHMGINPIWDQTIQKRLLMLTWMQDMLIFPDDPLGRNGPKLKDFLMY</sequence>
<comment type="caution">
    <text evidence="3">The sequence shown here is derived from an EMBL/GenBank/DDBJ whole genome shotgun (WGS) entry which is preliminary data.</text>
</comment>
<feature type="region of interest" description="Disordered" evidence="1">
    <location>
        <begin position="460"/>
        <end position="528"/>
    </location>
</feature>
<dbReference type="SMR" id="A0A482XMP4"/>
<dbReference type="InParanoid" id="A0A482XMP4"/>
<dbReference type="GO" id="GO:0004521">
    <property type="term" value="F:RNA endonuclease activity"/>
    <property type="evidence" value="ECO:0007669"/>
    <property type="project" value="TreeGrafter"/>
</dbReference>
<feature type="region of interest" description="Disordered" evidence="1">
    <location>
        <begin position="281"/>
        <end position="350"/>
    </location>
</feature>
<proteinExistence type="predicted"/>
<dbReference type="GO" id="GO:0005634">
    <property type="term" value="C:nucleus"/>
    <property type="evidence" value="ECO:0007669"/>
    <property type="project" value="TreeGrafter"/>
</dbReference>
<name>A0A482XMP4_LAOST</name>
<accession>A0A482XMP4</accession>
<gene>
    <name evidence="3" type="ORF">LSTR_LSTR014985</name>
</gene>
<dbReference type="Pfam" id="PF11977">
    <property type="entry name" value="RNase_Zc3h12a"/>
    <property type="match status" value="1"/>
</dbReference>
<dbReference type="OrthoDB" id="392925at2759"/>
<dbReference type="EMBL" id="QKKF02005747">
    <property type="protein sequence ID" value="RZF46649.1"/>
    <property type="molecule type" value="Genomic_DNA"/>
</dbReference>
<dbReference type="PANTHER" id="PTHR12876:SF35">
    <property type="entry name" value="LD08718P-RELATED"/>
    <property type="match status" value="1"/>
</dbReference>
<dbReference type="FunFam" id="3.40.50.11980:FF:000001">
    <property type="entry name" value="ZC3H12A isoform 1"/>
    <property type="match status" value="1"/>
</dbReference>
<feature type="compositionally biased region" description="Basic and acidic residues" evidence="1">
    <location>
        <begin position="473"/>
        <end position="523"/>
    </location>
</feature>
<feature type="compositionally biased region" description="Basic and acidic residues" evidence="1">
    <location>
        <begin position="338"/>
        <end position="347"/>
    </location>
</feature>
<reference evidence="3 4" key="1">
    <citation type="journal article" date="2017" name="Gigascience">
        <title>Genome sequence of the small brown planthopper, Laodelphax striatellus.</title>
        <authorList>
            <person name="Zhu J."/>
            <person name="Jiang F."/>
            <person name="Wang X."/>
            <person name="Yang P."/>
            <person name="Bao Y."/>
            <person name="Zhao W."/>
            <person name="Wang W."/>
            <person name="Lu H."/>
            <person name="Wang Q."/>
            <person name="Cui N."/>
            <person name="Li J."/>
            <person name="Chen X."/>
            <person name="Luo L."/>
            <person name="Yu J."/>
            <person name="Kang L."/>
            <person name="Cui F."/>
        </authorList>
    </citation>
    <scope>NUCLEOTIDE SEQUENCE [LARGE SCALE GENOMIC DNA]</scope>
    <source>
        <strain evidence="3">Lst14</strain>
    </source>
</reference>
<evidence type="ECO:0000313" key="4">
    <source>
        <dbReference type="Proteomes" id="UP000291343"/>
    </source>
</evidence>
<dbReference type="AlphaFoldDB" id="A0A482XMP4"/>
<organism evidence="3 4">
    <name type="scientific">Laodelphax striatellus</name>
    <name type="common">Small brown planthopper</name>
    <name type="synonym">Delphax striatella</name>
    <dbReference type="NCBI Taxonomy" id="195883"/>
    <lineage>
        <taxon>Eukaryota</taxon>
        <taxon>Metazoa</taxon>
        <taxon>Ecdysozoa</taxon>
        <taxon>Arthropoda</taxon>
        <taxon>Hexapoda</taxon>
        <taxon>Insecta</taxon>
        <taxon>Pterygota</taxon>
        <taxon>Neoptera</taxon>
        <taxon>Paraneoptera</taxon>
        <taxon>Hemiptera</taxon>
        <taxon>Auchenorrhyncha</taxon>
        <taxon>Fulgoroidea</taxon>
        <taxon>Delphacidae</taxon>
        <taxon>Criomorphinae</taxon>
        <taxon>Laodelphax</taxon>
    </lineage>
</organism>
<dbReference type="Proteomes" id="UP000291343">
    <property type="component" value="Unassembled WGS sequence"/>
</dbReference>
<dbReference type="GO" id="GO:0036464">
    <property type="term" value="C:cytoplasmic ribonucleoprotein granule"/>
    <property type="evidence" value="ECO:0007669"/>
    <property type="project" value="TreeGrafter"/>
</dbReference>
<dbReference type="InterPro" id="IPR021869">
    <property type="entry name" value="RNase_Zc3h12_NYN"/>
</dbReference>
<dbReference type="STRING" id="195883.A0A482XMP4"/>
<dbReference type="InterPro" id="IPR051101">
    <property type="entry name" value="ZC3H12/N4BP1_RNase_Reg"/>
</dbReference>
<keyword evidence="4" id="KW-1185">Reference proteome</keyword>
<evidence type="ECO:0000259" key="2">
    <source>
        <dbReference type="Pfam" id="PF11977"/>
    </source>
</evidence>
<evidence type="ECO:0000256" key="1">
    <source>
        <dbReference type="SAM" id="MobiDB-lite"/>
    </source>
</evidence>
<dbReference type="GO" id="GO:0003729">
    <property type="term" value="F:mRNA binding"/>
    <property type="evidence" value="ECO:0007669"/>
    <property type="project" value="TreeGrafter"/>
</dbReference>
<dbReference type="Gene3D" id="3.40.50.11980">
    <property type="match status" value="1"/>
</dbReference>
<dbReference type="PANTHER" id="PTHR12876">
    <property type="entry name" value="N4BP1-RELATED"/>
    <property type="match status" value="1"/>
</dbReference>
<feature type="compositionally biased region" description="Basic and acidic residues" evidence="1">
    <location>
        <begin position="290"/>
        <end position="304"/>
    </location>
</feature>
<feature type="domain" description="RNase NYN" evidence="2">
    <location>
        <begin position="693"/>
        <end position="839"/>
    </location>
</feature>
<evidence type="ECO:0000313" key="3">
    <source>
        <dbReference type="EMBL" id="RZF46649.1"/>
    </source>
</evidence>
<protein>
    <recommendedName>
        <fullName evidence="2">RNase NYN domain-containing protein</fullName>
    </recommendedName>
</protein>